<evidence type="ECO:0000313" key="9">
    <source>
        <dbReference type="EMBL" id="HCT59144.1"/>
    </source>
</evidence>
<feature type="region of interest" description="Disordered" evidence="8">
    <location>
        <begin position="21"/>
        <end position="61"/>
    </location>
</feature>
<reference evidence="9 10" key="1">
    <citation type="journal article" date="2018" name="Nat. Biotechnol.">
        <title>A standardized bacterial taxonomy based on genome phylogeny substantially revises the tree of life.</title>
        <authorList>
            <person name="Parks D.H."/>
            <person name="Chuvochina M."/>
            <person name="Waite D.W."/>
            <person name="Rinke C."/>
            <person name="Skarshewski A."/>
            <person name="Chaumeil P.A."/>
            <person name="Hugenholtz P."/>
        </authorList>
    </citation>
    <scope>NUCLEOTIDE SEQUENCE [LARGE SCALE GENOMIC DNA]</scope>
    <source>
        <strain evidence="9">UBA8844</strain>
    </source>
</reference>
<evidence type="ECO:0000256" key="6">
    <source>
        <dbReference type="ARBA" id="ARBA00022884"/>
    </source>
</evidence>
<accession>A0A3D4VEA4</accession>
<keyword evidence="5" id="KW-0378">Hydrolase</keyword>
<dbReference type="GO" id="GO:0004519">
    <property type="term" value="F:endonuclease activity"/>
    <property type="evidence" value="ECO:0007669"/>
    <property type="project" value="UniProtKB-KW"/>
</dbReference>
<dbReference type="GO" id="GO:0003729">
    <property type="term" value="F:mRNA binding"/>
    <property type="evidence" value="ECO:0007669"/>
    <property type="project" value="InterPro"/>
</dbReference>
<dbReference type="Pfam" id="PF07927">
    <property type="entry name" value="HicA_toxin"/>
    <property type="match status" value="1"/>
</dbReference>
<protein>
    <submittedName>
        <fullName evidence="9">Addiction module toxin, HicA family</fullName>
    </submittedName>
</protein>
<evidence type="ECO:0000256" key="3">
    <source>
        <dbReference type="ARBA" id="ARBA00022722"/>
    </source>
</evidence>
<dbReference type="InterPro" id="IPR038570">
    <property type="entry name" value="HicA_sf"/>
</dbReference>
<dbReference type="Gene3D" id="3.30.920.30">
    <property type="entry name" value="Hypothetical protein"/>
    <property type="match status" value="1"/>
</dbReference>
<keyword evidence="7" id="KW-0346">Stress response</keyword>
<dbReference type="InterPro" id="IPR012933">
    <property type="entry name" value="HicA_mRNA_interferase"/>
</dbReference>
<dbReference type="EMBL" id="DPIY01000012">
    <property type="protein sequence ID" value="HCT59144.1"/>
    <property type="molecule type" value="Genomic_DNA"/>
</dbReference>
<dbReference type="GO" id="GO:0016787">
    <property type="term" value="F:hydrolase activity"/>
    <property type="evidence" value="ECO:0007669"/>
    <property type="project" value="UniProtKB-KW"/>
</dbReference>
<evidence type="ECO:0000256" key="2">
    <source>
        <dbReference type="ARBA" id="ARBA00022649"/>
    </source>
</evidence>
<evidence type="ECO:0000256" key="7">
    <source>
        <dbReference type="ARBA" id="ARBA00023016"/>
    </source>
</evidence>
<dbReference type="SUPFAM" id="SSF54786">
    <property type="entry name" value="YcfA/nrd intein domain"/>
    <property type="match status" value="1"/>
</dbReference>
<sequence length="61" mass="6708">MRVRDALRLLTDDGWFLVRTRGSHQQSKHSDKARLVTVAGHPSDELAPGPAGMRSDGHDDS</sequence>
<evidence type="ECO:0000256" key="8">
    <source>
        <dbReference type="SAM" id="MobiDB-lite"/>
    </source>
</evidence>
<keyword evidence="4" id="KW-0255">Endonuclease</keyword>
<gene>
    <name evidence="9" type="ORF">DGD08_18235</name>
</gene>
<evidence type="ECO:0000256" key="5">
    <source>
        <dbReference type="ARBA" id="ARBA00022801"/>
    </source>
</evidence>
<evidence type="ECO:0000313" key="10">
    <source>
        <dbReference type="Proteomes" id="UP000264071"/>
    </source>
</evidence>
<organism evidence="9 10">
    <name type="scientific">Gemmatimonas aurantiaca</name>
    <dbReference type="NCBI Taxonomy" id="173480"/>
    <lineage>
        <taxon>Bacteria</taxon>
        <taxon>Pseudomonadati</taxon>
        <taxon>Gemmatimonadota</taxon>
        <taxon>Gemmatimonadia</taxon>
        <taxon>Gemmatimonadales</taxon>
        <taxon>Gemmatimonadaceae</taxon>
        <taxon>Gemmatimonas</taxon>
    </lineage>
</organism>
<keyword evidence="2" id="KW-1277">Toxin-antitoxin system</keyword>
<evidence type="ECO:0000256" key="1">
    <source>
        <dbReference type="ARBA" id="ARBA00006620"/>
    </source>
</evidence>
<keyword evidence="3" id="KW-0540">Nuclease</keyword>
<keyword evidence="6" id="KW-0694">RNA-binding</keyword>
<comment type="similarity">
    <text evidence="1">Belongs to the HicA mRNA interferase family.</text>
</comment>
<comment type="caution">
    <text evidence="9">The sequence shown here is derived from an EMBL/GenBank/DDBJ whole genome shotgun (WGS) entry which is preliminary data.</text>
</comment>
<evidence type="ECO:0000256" key="4">
    <source>
        <dbReference type="ARBA" id="ARBA00022759"/>
    </source>
</evidence>
<name>A0A3D4VEA4_9BACT</name>
<dbReference type="Proteomes" id="UP000264071">
    <property type="component" value="Unassembled WGS sequence"/>
</dbReference>
<dbReference type="AlphaFoldDB" id="A0A3D4VEA4"/>
<proteinExistence type="inferred from homology"/>